<dbReference type="OrthoDB" id="5839404at2759"/>
<accession>A0A9R1TAP1</accession>
<feature type="compositionally biased region" description="Basic and acidic residues" evidence="4">
    <location>
        <begin position="221"/>
        <end position="247"/>
    </location>
</feature>
<evidence type="ECO:0000313" key="7">
    <source>
        <dbReference type="Proteomes" id="UP000694866"/>
    </source>
</evidence>
<accession>A0A0C9R1F5</accession>
<evidence type="ECO:0000256" key="2">
    <source>
        <dbReference type="ARBA" id="ARBA00022771"/>
    </source>
</evidence>
<feature type="domain" description="CHHC U11-48K-type" evidence="5">
    <location>
        <begin position="7"/>
        <end position="34"/>
    </location>
</feature>
<dbReference type="KEGG" id="fas:105268083"/>
<sequence>MAEMDPLVLCPFDNSHQIRLSRKQFHIVRCKKNHQLTDKEICPYNATHIVDKINFQDHLATCMDAREIQSFLYKTDDTQLTGIIPIEQINQVNPTTGEEDWDNDVYHQTYDPMKNCEDKPLVRTLIGASKAKRREFRMKERERMAKLVEEKVPKPVEVESFKQKFNEPLRPPKNTDVDEGKPRPLRPPKNWPSSSENNRNGNAILGNDLQPEDSPKCATPAEKKDSKTSEKVRMPTRKPNLETEMSKLHISSYDGALSDGPRDSSTANGDDYLTHESNENVLKRLMELEDMAKALEEERKKLTEQMRVPREGQNSSADSEQPKKVGRCAATFK</sequence>
<keyword evidence="1" id="KW-0479">Metal-binding</keyword>
<dbReference type="RefSeq" id="XP_011305662.1">
    <property type="nucleotide sequence ID" value="XM_011307360.1"/>
</dbReference>
<feature type="compositionally biased region" description="Basic and acidic residues" evidence="4">
    <location>
        <begin position="296"/>
        <end position="310"/>
    </location>
</feature>
<dbReference type="Proteomes" id="UP000694866">
    <property type="component" value="Unplaced"/>
</dbReference>
<keyword evidence="2" id="KW-0863">Zinc-finger</keyword>
<feature type="domain" description="CHHC U11-48K-type" evidence="5">
    <location>
        <begin position="39"/>
        <end position="66"/>
    </location>
</feature>
<reference evidence="8" key="2">
    <citation type="submission" date="2025-04" db="UniProtKB">
        <authorList>
            <consortium name="RefSeq"/>
        </authorList>
    </citation>
    <scope>IDENTIFICATION</scope>
    <source>
        <strain evidence="8">USDA-PBARC FA_bdor</strain>
        <tissue evidence="8">Whole organism</tissue>
    </source>
</reference>
<feature type="compositionally biased region" description="Basic and acidic residues" evidence="4">
    <location>
        <begin position="173"/>
        <end position="182"/>
    </location>
</feature>
<gene>
    <name evidence="6" type="primary">GTSF1_2</name>
    <name evidence="8" type="synonym">LOC105268083</name>
    <name evidence="6" type="ORF">g.11722</name>
</gene>
<dbReference type="InterPro" id="IPR022776">
    <property type="entry name" value="TRM13/UPF0224_CHHC_Znf_dom"/>
</dbReference>
<evidence type="ECO:0000256" key="1">
    <source>
        <dbReference type="ARBA" id="ARBA00022723"/>
    </source>
</evidence>
<organism evidence="6">
    <name type="scientific">Fopius arisanus</name>
    <dbReference type="NCBI Taxonomy" id="64838"/>
    <lineage>
        <taxon>Eukaryota</taxon>
        <taxon>Metazoa</taxon>
        <taxon>Ecdysozoa</taxon>
        <taxon>Arthropoda</taxon>
        <taxon>Hexapoda</taxon>
        <taxon>Insecta</taxon>
        <taxon>Pterygota</taxon>
        <taxon>Neoptera</taxon>
        <taxon>Endopterygota</taxon>
        <taxon>Hymenoptera</taxon>
        <taxon>Apocrita</taxon>
        <taxon>Ichneumonoidea</taxon>
        <taxon>Braconidae</taxon>
        <taxon>Opiinae</taxon>
        <taxon>Fopius</taxon>
    </lineage>
</organism>
<feature type="region of interest" description="Disordered" evidence="4">
    <location>
        <begin position="159"/>
        <end position="275"/>
    </location>
</feature>
<dbReference type="Pfam" id="PF05253">
    <property type="entry name" value="zf-U11-48K"/>
    <property type="match status" value="2"/>
</dbReference>
<dbReference type="PROSITE" id="PS51800">
    <property type="entry name" value="ZF_CHHC_U11_48K"/>
    <property type="match status" value="2"/>
</dbReference>
<dbReference type="InterPro" id="IPR036236">
    <property type="entry name" value="Znf_C2H2_sf"/>
</dbReference>
<feature type="compositionally biased region" description="Polar residues" evidence="4">
    <location>
        <begin position="191"/>
        <end position="201"/>
    </location>
</feature>
<evidence type="ECO:0000313" key="6">
    <source>
        <dbReference type="EMBL" id="JAG79751.1"/>
    </source>
</evidence>
<proteinExistence type="predicted"/>
<evidence type="ECO:0000259" key="5">
    <source>
        <dbReference type="PROSITE" id="PS51800"/>
    </source>
</evidence>
<reference evidence="6" key="1">
    <citation type="submission" date="2015-01" db="EMBL/GenBank/DDBJ databases">
        <title>Transcriptome Assembly of Fopius arisanus.</title>
        <authorList>
            <person name="Geib S."/>
        </authorList>
    </citation>
    <scope>NUCLEOTIDE SEQUENCE</scope>
</reference>
<dbReference type="EMBL" id="GBYB01009984">
    <property type="protein sequence ID" value="JAG79751.1"/>
    <property type="molecule type" value="Transcribed_RNA"/>
</dbReference>
<dbReference type="AlphaFoldDB" id="A0A0C9R1F5"/>
<evidence type="ECO:0000313" key="8">
    <source>
        <dbReference type="RefSeq" id="XP_011305662.1"/>
    </source>
</evidence>
<feature type="region of interest" description="Disordered" evidence="4">
    <location>
        <begin position="296"/>
        <end position="333"/>
    </location>
</feature>
<keyword evidence="3" id="KW-0862">Zinc</keyword>
<dbReference type="SUPFAM" id="SSF57667">
    <property type="entry name" value="beta-beta-alpha zinc fingers"/>
    <property type="match status" value="1"/>
</dbReference>
<evidence type="ECO:0000256" key="3">
    <source>
        <dbReference type="ARBA" id="ARBA00022833"/>
    </source>
</evidence>
<keyword evidence="7" id="KW-1185">Reference proteome</keyword>
<dbReference type="GeneID" id="105268083"/>
<protein>
    <submittedName>
        <fullName evidence="6">GTSF1_2 protein</fullName>
    </submittedName>
</protein>
<dbReference type="GO" id="GO:0008270">
    <property type="term" value="F:zinc ion binding"/>
    <property type="evidence" value="ECO:0007669"/>
    <property type="project" value="UniProtKB-KW"/>
</dbReference>
<evidence type="ECO:0000256" key="4">
    <source>
        <dbReference type="SAM" id="MobiDB-lite"/>
    </source>
</evidence>
<name>A0A0C9R1F5_9HYME</name>